<dbReference type="Proteomes" id="UP000738376">
    <property type="component" value="Unassembled WGS sequence"/>
</dbReference>
<dbReference type="NCBIfam" id="TIGR02116">
    <property type="entry name" value="toxin_Txe_YoeB"/>
    <property type="match status" value="1"/>
</dbReference>
<evidence type="ECO:0000256" key="5">
    <source>
        <dbReference type="ARBA" id="ARBA00022801"/>
    </source>
</evidence>
<evidence type="ECO:0000256" key="4">
    <source>
        <dbReference type="ARBA" id="ARBA00022759"/>
    </source>
</evidence>
<keyword evidence="5" id="KW-0378">Hydrolase</keyword>
<sequence length="84" mass="10008">MAKMDQQFLTDMESMILENQKGALRLIRMMREVLNNPFEGIGKPEPLKHEQGWSRRVNDYDRLQYSVENDYIQFSKASGHYIRN</sequence>
<name>A0ABX1LQH9_9CYAN</name>
<dbReference type="PANTHER" id="PTHR38039:SF1">
    <property type="entry name" value="TOXIN YOEB"/>
    <property type="match status" value="1"/>
</dbReference>
<evidence type="ECO:0000313" key="9">
    <source>
        <dbReference type="Proteomes" id="UP000738376"/>
    </source>
</evidence>
<keyword evidence="9" id="KW-1185">Reference proteome</keyword>
<dbReference type="EMBL" id="JAAVJL010000001">
    <property type="protein sequence ID" value="NMF58373.1"/>
    <property type="molecule type" value="Genomic_DNA"/>
</dbReference>
<proteinExistence type="inferred from homology"/>
<dbReference type="Gene3D" id="3.30.2310.20">
    <property type="entry name" value="RelE-like"/>
    <property type="match status" value="1"/>
</dbReference>
<dbReference type="InterPro" id="IPR009614">
    <property type="entry name" value="YoeB_toxin"/>
</dbReference>
<organism evidence="8 9">
    <name type="scientific">Pseudanabaena yagii GIHE-NHR1</name>
    <dbReference type="NCBI Taxonomy" id="2722753"/>
    <lineage>
        <taxon>Bacteria</taxon>
        <taxon>Bacillati</taxon>
        <taxon>Cyanobacteriota</taxon>
        <taxon>Cyanophyceae</taxon>
        <taxon>Pseudanabaenales</taxon>
        <taxon>Pseudanabaenaceae</taxon>
        <taxon>Pseudanabaena</taxon>
        <taxon>Pseudanabaena yagii</taxon>
    </lineage>
</organism>
<keyword evidence="4" id="KW-0255">Endonuclease</keyword>
<protein>
    <recommendedName>
        <fullName evidence="7">Endoribonuclease YoeB</fullName>
    </recommendedName>
    <alternativeName>
        <fullName evidence="6">Putative mRNA interferase YoeB</fullName>
    </alternativeName>
</protein>
<accession>A0ABX1LQH9</accession>
<dbReference type="InterPro" id="IPR035093">
    <property type="entry name" value="RelE/ParE_toxin_dom_sf"/>
</dbReference>
<evidence type="ECO:0000256" key="6">
    <source>
        <dbReference type="ARBA" id="ARBA00030388"/>
    </source>
</evidence>
<evidence type="ECO:0000313" key="8">
    <source>
        <dbReference type="EMBL" id="NMF58373.1"/>
    </source>
</evidence>
<comment type="caution">
    <text evidence="8">The sequence shown here is derived from an EMBL/GenBank/DDBJ whole genome shotgun (WGS) entry which is preliminary data.</text>
</comment>
<keyword evidence="3" id="KW-0540">Nuclease</keyword>
<evidence type="ECO:0000256" key="2">
    <source>
        <dbReference type="ARBA" id="ARBA00022649"/>
    </source>
</evidence>
<gene>
    <name evidence="8" type="ORF">HC246_10160</name>
</gene>
<comment type="similarity">
    <text evidence="1">Belongs to the YoeB family.</text>
</comment>
<dbReference type="PANTHER" id="PTHR38039">
    <property type="entry name" value="TOXIN YOEB"/>
    <property type="match status" value="1"/>
</dbReference>
<dbReference type="Pfam" id="PF06769">
    <property type="entry name" value="YoeB_toxin"/>
    <property type="match status" value="1"/>
</dbReference>
<keyword evidence="2" id="KW-1277">Toxin-antitoxin system</keyword>
<dbReference type="SUPFAM" id="SSF143011">
    <property type="entry name" value="RelE-like"/>
    <property type="match status" value="1"/>
</dbReference>
<evidence type="ECO:0000256" key="7">
    <source>
        <dbReference type="ARBA" id="ARBA00050056"/>
    </source>
</evidence>
<evidence type="ECO:0000256" key="3">
    <source>
        <dbReference type="ARBA" id="ARBA00022722"/>
    </source>
</evidence>
<evidence type="ECO:0000256" key="1">
    <source>
        <dbReference type="ARBA" id="ARBA00008172"/>
    </source>
</evidence>
<reference evidence="8 9" key="1">
    <citation type="submission" date="2020-03" db="EMBL/GenBank/DDBJ databases">
        <title>Draft Genome Sequence of 2-Methylisoborneol Producing Pseudanabaena yagii Strain GIHE-NHR1 Isolated from North Han River in South Korea.</title>
        <authorList>
            <person name="Jeong J."/>
        </authorList>
    </citation>
    <scope>NUCLEOTIDE SEQUENCE [LARGE SCALE GENOMIC DNA]</scope>
    <source>
        <strain evidence="8 9">GIHE-NHR1</strain>
    </source>
</reference>